<organism evidence="3 4">
    <name type="scientific">Quercus rubra</name>
    <name type="common">Northern red oak</name>
    <name type="synonym">Quercus borealis</name>
    <dbReference type="NCBI Taxonomy" id="3512"/>
    <lineage>
        <taxon>Eukaryota</taxon>
        <taxon>Viridiplantae</taxon>
        <taxon>Streptophyta</taxon>
        <taxon>Embryophyta</taxon>
        <taxon>Tracheophyta</taxon>
        <taxon>Spermatophyta</taxon>
        <taxon>Magnoliopsida</taxon>
        <taxon>eudicotyledons</taxon>
        <taxon>Gunneridae</taxon>
        <taxon>Pentapetalae</taxon>
        <taxon>rosids</taxon>
        <taxon>fabids</taxon>
        <taxon>Fagales</taxon>
        <taxon>Fagaceae</taxon>
        <taxon>Quercus</taxon>
    </lineage>
</organism>
<evidence type="ECO:0008006" key="5">
    <source>
        <dbReference type="Google" id="ProtNLM"/>
    </source>
</evidence>
<keyword evidence="2" id="KW-0732">Signal</keyword>
<feature type="region of interest" description="Disordered" evidence="1">
    <location>
        <begin position="53"/>
        <end position="77"/>
    </location>
</feature>
<evidence type="ECO:0000313" key="4">
    <source>
        <dbReference type="Proteomes" id="UP001324115"/>
    </source>
</evidence>
<dbReference type="AlphaFoldDB" id="A0AAN7EIC7"/>
<comment type="caution">
    <text evidence="3">The sequence shown here is derived from an EMBL/GenBank/DDBJ whole genome shotgun (WGS) entry which is preliminary data.</text>
</comment>
<keyword evidence="4" id="KW-1185">Reference proteome</keyword>
<feature type="signal peptide" evidence="2">
    <location>
        <begin position="1"/>
        <end position="27"/>
    </location>
</feature>
<dbReference type="EMBL" id="JAXUIC010000009">
    <property type="protein sequence ID" value="KAK4572197.1"/>
    <property type="molecule type" value="Genomic_DNA"/>
</dbReference>
<sequence length="77" mass="8370">MELKASIRILIIYFLLFLFLSSAITVAEPSNVVLLTKKKSSWRGITVQMKAVLPPRVPSPPSPSGRAPPSPSKEIAP</sequence>
<feature type="compositionally biased region" description="Pro residues" evidence="1">
    <location>
        <begin position="55"/>
        <end position="71"/>
    </location>
</feature>
<evidence type="ECO:0000256" key="2">
    <source>
        <dbReference type="SAM" id="SignalP"/>
    </source>
</evidence>
<accession>A0AAN7EIC7</accession>
<evidence type="ECO:0000256" key="1">
    <source>
        <dbReference type="SAM" id="MobiDB-lite"/>
    </source>
</evidence>
<evidence type="ECO:0000313" key="3">
    <source>
        <dbReference type="EMBL" id="KAK4572197.1"/>
    </source>
</evidence>
<dbReference type="Proteomes" id="UP001324115">
    <property type="component" value="Unassembled WGS sequence"/>
</dbReference>
<reference evidence="3 4" key="1">
    <citation type="journal article" date="2023" name="G3 (Bethesda)">
        <title>A haplotype-resolved chromosome-scale genome for Quercus rubra L. provides insights into the genetics of adaptive traits for red oak species.</title>
        <authorList>
            <person name="Kapoor B."/>
            <person name="Jenkins J."/>
            <person name="Schmutz J."/>
            <person name="Zhebentyayeva T."/>
            <person name="Kuelheim C."/>
            <person name="Coggeshall M."/>
            <person name="Heim C."/>
            <person name="Lasky J.R."/>
            <person name="Leites L."/>
            <person name="Islam-Faridi N."/>
            <person name="Romero-Severson J."/>
            <person name="DeLeo V.L."/>
            <person name="Lucas S.M."/>
            <person name="Lazic D."/>
            <person name="Gailing O."/>
            <person name="Carlson J."/>
            <person name="Staton M."/>
        </authorList>
    </citation>
    <scope>NUCLEOTIDE SEQUENCE [LARGE SCALE GENOMIC DNA]</scope>
    <source>
        <strain evidence="3">Pseudo-F2</strain>
    </source>
</reference>
<protein>
    <recommendedName>
        <fullName evidence="5">Transmembrane protein</fullName>
    </recommendedName>
</protein>
<name>A0AAN7EIC7_QUERU</name>
<proteinExistence type="predicted"/>
<gene>
    <name evidence="3" type="ORF">RGQ29_030572</name>
</gene>
<feature type="chain" id="PRO_5042817654" description="Transmembrane protein" evidence="2">
    <location>
        <begin position="28"/>
        <end position="77"/>
    </location>
</feature>